<dbReference type="AlphaFoldDB" id="A0A0S3UGT6"/>
<protein>
    <recommendedName>
        <fullName evidence="3">Cell envelope biogenesis protein OmpA</fullName>
    </recommendedName>
</protein>
<organism evidence="1 2">
    <name type="scientific">Prevotella intermedia</name>
    <dbReference type="NCBI Taxonomy" id="28131"/>
    <lineage>
        <taxon>Bacteria</taxon>
        <taxon>Pseudomonadati</taxon>
        <taxon>Bacteroidota</taxon>
        <taxon>Bacteroidia</taxon>
        <taxon>Bacteroidales</taxon>
        <taxon>Prevotellaceae</taxon>
        <taxon>Prevotella</taxon>
    </lineage>
</organism>
<sequence>MKLLYYFVMQSLYRNPNDPELGFSAYNVPHRVQASAYYRLGYGASKQWQTTIGLIYQGRSGSPYVIEMYGDMNGDGARGNDLMFIPTNAQIDQMRFAPTTVNNSNNTYPLITKVLGAGYKGNLSEEQQRALLKQWIADDSYMSKHRGEYFKRYADNLAFEHHFDVHLAQKYSFKVGGQVNSLELSFDIINVGNLLNKDWGHTYGDGFGRYFSPFNYEGDGLFKFDGTHVNRDYDSYNSRWRGQIGLRYTF</sequence>
<evidence type="ECO:0008006" key="3">
    <source>
        <dbReference type="Google" id="ProtNLM"/>
    </source>
</evidence>
<dbReference type="EMBL" id="AP014597">
    <property type="protein sequence ID" value="BAU16667.1"/>
    <property type="molecule type" value="Genomic_DNA"/>
</dbReference>
<reference evidence="1 2" key="1">
    <citation type="journal article" date="2016" name="DNA Res.">
        <title>The complete genome sequencing of Prevotella intermedia strain OMA14 and a subsequent fine-scale, intra-species genomic comparison reveal an unusual amplification of conjugative and mobile transposons and identify a novel Prevotella-lineage-specific repeat.</title>
        <authorList>
            <person name="Naito M."/>
            <person name="Ogura Y."/>
            <person name="Itoh T."/>
            <person name="Shoji M."/>
            <person name="Okamoto M."/>
            <person name="Hayashi T."/>
            <person name="Nakayama K."/>
        </authorList>
    </citation>
    <scope>NUCLEOTIDE SEQUENCE [LARGE SCALE GENOMIC DNA]</scope>
    <source>
        <strain evidence="1 2">OMA14</strain>
    </source>
</reference>
<gene>
    <name evidence="1" type="ORF">PIOMA14_I_0158</name>
</gene>
<evidence type="ECO:0000313" key="2">
    <source>
        <dbReference type="Proteomes" id="UP000217431"/>
    </source>
</evidence>
<accession>A0A0S3UGT6</accession>
<name>A0A0S3UGT6_PREIN</name>
<dbReference type="Proteomes" id="UP000217431">
    <property type="component" value="Chromosome I"/>
</dbReference>
<evidence type="ECO:0000313" key="1">
    <source>
        <dbReference type="EMBL" id="BAU16667.1"/>
    </source>
</evidence>
<proteinExistence type="predicted"/>